<feature type="transmembrane region" description="Helical" evidence="2">
    <location>
        <begin position="67"/>
        <end position="92"/>
    </location>
</feature>
<dbReference type="RefSeq" id="WP_196412354.1">
    <property type="nucleotide sequence ID" value="NZ_JADQTO010000002.1"/>
</dbReference>
<keyword evidence="5" id="KW-1185">Reference proteome</keyword>
<dbReference type="Pfam" id="PF03793">
    <property type="entry name" value="PASTA"/>
    <property type="match status" value="1"/>
</dbReference>
<keyword evidence="2" id="KW-0812">Transmembrane</keyword>
<reference evidence="4" key="1">
    <citation type="submission" date="2020-11" db="EMBL/GenBank/DDBJ databases">
        <title>Isolation and identification of active actinomycetes.</title>
        <authorList>
            <person name="Sun X."/>
        </authorList>
    </citation>
    <scope>NUCLEOTIDE SEQUENCE</scope>
    <source>
        <strain evidence="4">NEAU-A11</strain>
    </source>
</reference>
<evidence type="ECO:0000256" key="2">
    <source>
        <dbReference type="SAM" id="Phobius"/>
    </source>
</evidence>
<name>A0A931C378_9ACTN</name>
<dbReference type="AlphaFoldDB" id="A0A931C378"/>
<keyword evidence="2" id="KW-1133">Transmembrane helix</keyword>
<keyword evidence="2" id="KW-0472">Membrane</keyword>
<dbReference type="SMART" id="SM00740">
    <property type="entry name" value="PASTA"/>
    <property type="match status" value="1"/>
</dbReference>
<proteinExistence type="predicted"/>
<dbReference type="CDD" id="cd06577">
    <property type="entry name" value="PASTA_pknB"/>
    <property type="match status" value="1"/>
</dbReference>
<comment type="caution">
    <text evidence="4">The sequence shown here is derived from an EMBL/GenBank/DDBJ whole genome shotgun (WGS) entry which is preliminary data.</text>
</comment>
<feature type="domain" description="PASTA" evidence="3">
    <location>
        <begin position="141"/>
        <end position="205"/>
    </location>
</feature>
<feature type="region of interest" description="Disordered" evidence="1">
    <location>
        <begin position="1"/>
        <end position="64"/>
    </location>
</feature>
<organism evidence="4 5">
    <name type="scientific">Actinoplanes aureus</name>
    <dbReference type="NCBI Taxonomy" id="2792083"/>
    <lineage>
        <taxon>Bacteria</taxon>
        <taxon>Bacillati</taxon>
        <taxon>Actinomycetota</taxon>
        <taxon>Actinomycetes</taxon>
        <taxon>Micromonosporales</taxon>
        <taxon>Micromonosporaceae</taxon>
        <taxon>Actinoplanes</taxon>
    </lineage>
</organism>
<dbReference type="EMBL" id="JADQTO010000002">
    <property type="protein sequence ID" value="MBG0560537.1"/>
    <property type="molecule type" value="Genomic_DNA"/>
</dbReference>
<sequence>MPEERPQDRDDSAPRPDATQIQPPGGTRSDDVWSGRAAVRPPRRGDPEYDEADWADFGPTDDRPGRWWTPIAVGFAALVLLGLLGVGIAVIVRNSGGESSTPDPVPTTRTTTGRGTVPDATAPTPTVTETVSTVPTTEPVDTEVTVPALRGMPLADARAALERSGLTSRVIRRSSDAEPGTVIDSDPPEGRLVPSDTRITLVVAAEGTAEPSSSSPTTAPSGT</sequence>
<feature type="compositionally biased region" description="Low complexity" evidence="1">
    <location>
        <begin position="106"/>
        <end position="127"/>
    </location>
</feature>
<feature type="region of interest" description="Disordered" evidence="1">
    <location>
        <begin position="170"/>
        <end position="193"/>
    </location>
</feature>
<evidence type="ECO:0000313" key="4">
    <source>
        <dbReference type="EMBL" id="MBG0560537.1"/>
    </source>
</evidence>
<accession>A0A931C378</accession>
<feature type="compositionally biased region" description="Basic and acidic residues" evidence="1">
    <location>
        <begin position="1"/>
        <end position="14"/>
    </location>
</feature>
<evidence type="ECO:0000256" key="1">
    <source>
        <dbReference type="SAM" id="MobiDB-lite"/>
    </source>
</evidence>
<dbReference type="Proteomes" id="UP000598146">
    <property type="component" value="Unassembled WGS sequence"/>
</dbReference>
<feature type="region of interest" description="Disordered" evidence="1">
    <location>
        <begin position="94"/>
        <end position="127"/>
    </location>
</feature>
<dbReference type="PROSITE" id="PS51178">
    <property type="entry name" value="PASTA"/>
    <property type="match status" value="1"/>
</dbReference>
<protein>
    <submittedName>
        <fullName evidence="4">PASTA domain-containing protein</fullName>
    </submittedName>
</protein>
<evidence type="ECO:0000313" key="5">
    <source>
        <dbReference type="Proteomes" id="UP000598146"/>
    </source>
</evidence>
<dbReference type="InterPro" id="IPR005543">
    <property type="entry name" value="PASTA_dom"/>
</dbReference>
<dbReference type="Gene3D" id="3.30.10.20">
    <property type="match status" value="1"/>
</dbReference>
<gene>
    <name evidence="4" type="ORF">I4J89_03530</name>
</gene>
<evidence type="ECO:0000259" key="3">
    <source>
        <dbReference type="PROSITE" id="PS51178"/>
    </source>
</evidence>